<comment type="caution">
    <text evidence="1">The sequence shown here is derived from an EMBL/GenBank/DDBJ whole genome shotgun (WGS) entry which is preliminary data.</text>
</comment>
<dbReference type="EMBL" id="JAOWIN010000010">
    <property type="protein sequence ID" value="MDI9093681.1"/>
    <property type="molecule type" value="Genomic_DNA"/>
</dbReference>
<gene>
    <name evidence="1" type="ORF">OGX73_13730</name>
</gene>
<dbReference type="AlphaFoldDB" id="A0AAW6UKM8"/>
<protein>
    <submittedName>
        <fullName evidence="1">Uncharacterized protein</fullName>
    </submittedName>
</protein>
<organism evidence="1 2">
    <name type="scientific">Providencia rettgeri</name>
    <dbReference type="NCBI Taxonomy" id="587"/>
    <lineage>
        <taxon>Bacteria</taxon>
        <taxon>Pseudomonadati</taxon>
        <taxon>Pseudomonadota</taxon>
        <taxon>Gammaproteobacteria</taxon>
        <taxon>Enterobacterales</taxon>
        <taxon>Morganellaceae</taxon>
        <taxon>Providencia</taxon>
    </lineage>
</organism>
<name>A0AAW6UKM8_PRORE</name>
<reference evidence="1" key="1">
    <citation type="submission" date="2022-10" db="EMBL/GenBank/DDBJ databases">
        <title>Bacterial isolates recovered from the One Health project in Brazil.</title>
        <authorList>
            <person name="Valiatti T.B."/>
            <person name="Santos F."/>
            <person name="Cayo R."/>
            <person name="Gales A.C."/>
        </authorList>
    </citation>
    <scope>NUCLEOTIDE SEQUENCE</scope>
    <source>
        <strain evidence="1">PVR188</strain>
    </source>
</reference>
<dbReference type="RefSeq" id="WP_196731882.1">
    <property type="nucleotide sequence ID" value="NZ_JADSTA010000007.1"/>
</dbReference>
<dbReference type="Gene3D" id="6.10.250.330">
    <property type="match status" value="1"/>
</dbReference>
<evidence type="ECO:0000313" key="1">
    <source>
        <dbReference type="EMBL" id="MDI9093681.1"/>
    </source>
</evidence>
<sequence>MKISLKKQIKNTTTETVNSDSKLTETAYLLYSPANAEHLKNLLLSLKQVTYSNERSLKNRHNEFQK</sequence>
<proteinExistence type="predicted"/>
<evidence type="ECO:0000313" key="2">
    <source>
        <dbReference type="Proteomes" id="UP001159001"/>
    </source>
</evidence>
<dbReference type="Proteomes" id="UP001159001">
    <property type="component" value="Unassembled WGS sequence"/>
</dbReference>
<accession>A0AAW6UKM8</accession>